<keyword evidence="3 6" id="KW-0812">Transmembrane</keyword>
<name>A0A1F7L2D4_9BACT</name>
<evidence type="ECO:0000256" key="3">
    <source>
        <dbReference type="ARBA" id="ARBA00022692"/>
    </source>
</evidence>
<feature type="transmembrane region" description="Helical" evidence="6">
    <location>
        <begin position="12"/>
        <end position="36"/>
    </location>
</feature>
<feature type="transmembrane region" description="Helical" evidence="6">
    <location>
        <begin position="48"/>
        <end position="67"/>
    </location>
</feature>
<evidence type="ECO:0000256" key="6">
    <source>
        <dbReference type="SAM" id="Phobius"/>
    </source>
</evidence>
<dbReference type="PANTHER" id="PTHR30294:SF29">
    <property type="entry name" value="MULTIDRUG ABC TRANSPORTER PERMEASE YBHS-RELATED"/>
    <property type="match status" value="1"/>
</dbReference>
<feature type="transmembrane region" description="Helical" evidence="6">
    <location>
        <begin position="159"/>
        <end position="180"/>
    </location>
</feature>
<feature type="transmembrane region" description="Helical" evidence="6">
    <location>
        <begin position="131"/>
        <end position="152"/>
    </location>
</feature>
<evidence type="ECO:0000256" key="2">
    <source>
        <dbReference type="ARBA" id="ARBA00022475"/>
    </source>
</evidence>
<dbReference type="EMBL" id="MGBR01000001">
    <property type="protein sequence ID" value="OGK74283.1"/>
    <property type="molecule type" value="Genomic_DNA"/>
</dbReference>
<evidence type="ECO:0000256" key="4">
    <source>
        <dbReference type="ARBA" id="ARBA00022989"/>
    </source>
</evidence>
<comment type="subcellular location">
    <subcellularLocation>
        <location evidence="1">Cell membrane</location>
        <topology evidence="1">Multi-pass membrane protein</topology>
    </subcellularLocation>
</comment>
<protein>
    <recommendedName>
        <fullName evidence="9">ABC transporter</fullName>
    </recommendedName>
</protein>
<dbReference type="Pfam" id="PF12679">
    <property type="entry name" value="ABC2_membrane_2"/>
    <property type="match status" value="1"/>
</dbReference>
<organism evidence="7 8">
    <name type="scientific">Candidatus Roizmanbacteria bacterium RIFOXYD1_FULL_38_12</name>
    <dbReference type="NCBI Taxonomy" id="1802093"/>
    <lineage>
        <taxon>Bacteria</taxon>
        <taxon>Candidatus Roizmaniibacteriota</taxon>
    </lineage>
</organism>
<proteinExistence type="predicted"/>
<feature type="transmembrane region" description="Helical" evidence="6">
    <location>
        <begin position="214"/>
        <end position="232"/>
    </location>
</feature>
<dbReference type="AlphaFoldDB" id="A0A1F7L2D4"/>
<dbReference type="PANTHER" id="PTHR30294">
    <property type="entry name" value="MEMBRANE COMPONENT OF ABC TRANSPORTER YHHJ-RELATED"/>
    <property type="match status" value="1"/>
</dbReference>
<evidence type="ECO:0000256" key="5">
    <source>
        <dbReference type="ARBA" id="ARBA00023136"/>
    </source>
</evidence>
<evidence type="ECO:0000256" key="1">
    <source>
        <dbReference type="ARBA" id="ARBA00004651"/>
    </source>
</evidence>
<keyword evidence="2" id="KW-1003">Cell membrane</keyword>
<keyword evidence="4 6" id="KW-1133">Transmembrane helix</keyword>
<dbReference type="InterPro" id="IPR051449">
    <property type="entry name" value="ABC-2_transporter_component"/>
</dbReference>
<gene>
    <name evidence="7" type="ORF">A3K52_05990</name>
</gene>
<sequence>MKPMLTLFRKELNYYVNNVLGYIVIILFAVFANFLFMKDVFVVGSASLRPFFSIIPWLFLVFIPAVVMRSFAEEKKQNTIEVLLTLPLTESQIVIAKFASYFILVLASLLLTFSLPVSFSFLARLYIPEILIGYLGCLFLASSFISVSMYFSVLTKNQIISFLASAFTLFILLGISTELISSLLPKMVQDILIYFSPIYHFQNFIKGIVDLRSVYFFLSITFLFVFLTVVHLEKRD</sequence>
<feature type="transmembrane region" description="Helical" evidence="6">
    <location>
        <begin position="98"/>
        <end position="119"/>
    </location>
</feature>
<accession>A0A1F7L2D4</accession>
<evidence type="ECO:0000313" key="7">
    <source>
        <dbReference type="EMBL" id="OGK74283.1"/>
    </source>
</evidence>
<comment type="caution">
    <text evidence="7">The sequence shown here is derived from an EMBL/GenBank/DDBJ whole genome shotgun (WGS) entry which is preliminary data.</text>
</comment>
<keyword evidence="5 6" id="KW-0472">Membrane</keyword>
<dbReference type="GO" id="GO:0005886">
    <property type="term" value="C:plasma membrane"/>
    <property type="evidence" value="ECO:0007669"/>
    <property type="project" value="UniProtKB-SubCell"/>
</dbReference>
<evidence type="ECO:0008006" key="9">
    <source>
        <dbReference type="Google" id="ProtNLM"/>
    </source>
</evidence>
<reference evidence="7 8" key="1">
    <citation type="journal article" date="2016" name="Nat. Commun.">
        <title>Thousands of microbial genomes shed light on interconnected biogeochemical processes in an aquifer system.</title>
        <authorList>
            <person name="Anantharaman K."/>
            <person name="Brown C.T."/>
            <person name="Hug L.A."/>
            <person name="Sharon I."/>
            <person name="Castelle C.J."/>
            <person name="Probst A.J."/>
            <person name="Thomas B.C."/>
            <person name="Singh A."/>
            <person name="Wilkins M.J."/>
            <person name="Karaoz U."/>
            <person name="Brodie E.L."/>
            <person name="Williams K.H."/>
            <person name="Hubbard S.S."/>
            <person name="Banfield J.F."/>
        </authorList>
    </citation>
    <scope>NUCLEOTIDE SEQUENCE [LARGE SCALE GENOMIC DNA]</scope>
</reference>
<evidence type="ECO:0000313" key="8">
    <source>
        <dbReference type="Proteomes" id="UP000177050"/>
    </source>
</evidence>
<dbReference type="Proteomes" id="UP000177050">
    <property type="component" value="Unassembled WGS sequence"/>
</dbReference>